<evidence type="ECO:0000313" key="1">
    <source>
        <dbReference type="EMBL" id="GAA0704271.1"/>
    </source>
</evidence>
<dbReference type="EMBL" id="BAAAEU010000001">
    <property type="protein sequence ID" value="GAA0704271.1"/>
    <property type="molecule type" value="Genomic_DNA"/>
</dbReference>
<comment type="caution">
    <text evidence="1">The sequence shown here is derived from an EMBL/GenBank/DDBJ whole genome shotgun (WGS) entry which is preliminary data.</text>
</comment>
<gene>
    <name evidence="1" type="ORF">GCM10009105_00990</name>
</gene>
<proteinExistence type="predicted"/>
<keyword evidence="2" id="KW-1185">Reference proteome</keyword>
<accession>A0ABN1ICA0</accession>
<organism evidence="1 2">
    <name type="scientific">Dokdonella soli</name>
    <dbReference type="NCBI Taxonomy" id="529810"/>
    <lineage>
        <taxon>Bacteria</taxon>
        <taxon>Pseudomonadati</taxon>
        <taxon>Pseudomonadota</taxon>
        <taxon>Gammaproteobacteria</taxon>
        <taxon>Lysobacterales</taxon>
        <taxon>Rhodanobacteraceae</taxon>
        <taxon>Dokdonella</taxon>
    </lineage>
</organism>
<sequence length="88" mass="9328">MTDAPNYAVFLFPQAIEALGEAIKPYLRDAPGGPHIVCAEIDSSGPLFGMTLAGTGPQGESLKLEIMVPVSMVKLVMSMHGEHEIGFV</sequence>
<reference evidence="1 2" key="1">
    <citation type="journal article" date="2019" name="Int. J. Syst. Evol. Microbiol.">
        <title>The Global Catalogue of Microorganisms (GCM) 10K type strain sequencing project: providing services to taxonomists for standard genome sequencing and annotation.</title>
        <authorList>
            <consortium name="The Broad Institute Genomics Platform"/>
            <consortium name="The Broad Institute Genome Sequencing Center for Infectious Disease"/>
            <person name="Wu L."/>
            <person name="Ma J."/>
        </authorList>
    </citation>
    <scope>NUCLEOTIDE SEQUENCE [LARGE SCALE GENOMIC DNA]</scope>
    <source>
        <strain evidence="1 2">JCM 15421</strain>
    </source>
</reference>
<dbReference type="Proteomes" id="UP001501523">
    <property type="component" value="Unassembled WGS sequence"/>
</dbReference>
<protein>
    <submittedName>
        <fullName evidence="1">Uncharacterized protein</fullName>
    </submittedName>
</protein>
<dbReference type="RefSeq" id="WP_343786030.1">
    <property type="nucleotide sequence ID" value="NZ_BAAAEU010000001.1"/>
</dbReference>
<name>A0ABN1ICA0_9GAMM</name>
<evidence type="ECO:0000313" key="2">
    <source>
        <dbReference type="Proteomes" id="UP001501523"/>
    </source>
</evidence>